<name>A0A3N4GV25_9LACT</name>
<feature type="transmembrane region" description="Helical" evidence="7">
    <location>
        <begin position="318"/>
        <end position="336"/>
    </location>
</feature>
<keyword evidence="4 7" id="KW-0812">Transmembrane</keyword>
<dbReference type="Gene3D" id="1.20.1250.20">
    <property type="entry name" value="MFS general substrate transporter like domains"/>
    <property type="match status" value="1"/>
</dbReference>
<evidence type="ECO:0000313" key="9">
    <source>
        <dbReference type="EMBL" id="RPA62460.1"/>
    </source>
</evidence>
<dbReference type="InterPro" id="IPR036259">
    <property type="entry name" value="MFS_trans_sf"/>
</dbReference>
<proteinExistence type="predicted"/>
<feature type="domain" description="Major facilitator superfamily (MFS) profile" evidence="8">
    <location>
        <begin position="9"/>
        <end position="432"/>
    </location>
</feature>
<dbReference type="Proteomes" id="UP000273977">
    <property type="component" value="Unassembled WGS sequence"/>
</dbReference>
<comment type="caution">
    <text evidence="9">The sequence shown here is derived from an EMBL/GenBank/DDBJ whole genome shotgun (WGS) entry which is preliminary data.</text>
</comment>
<keyword evidence="2" id="KW-0813">Transport</keyword>
<feature type="transmembrane region" description="Helical" evidence="7">
    <location>
        <begin position="408"/>
        <end position="428"/>
    </location>
</feature>
<evidence type="ECO:0000259" key="8">
    <source>
        <dbReference type="PROSITE" id="PS50850"/>
    </source>
</evidence>
<dbReference type="GO" id="GO:0022857">
    <property type="term" value="F:transmembrane transporter activity"/>
    <property type="evidence" value="ECO:0007669"/>
    <property type="project" value="InterPro"/>
</dbReference>
<evidence type="ECO:0000256" key="2">
    <source>
        <dbReference type="ARBA" id="ARBA00022448"/>
    </source>
</evidence>
<dbReference type="EMBL" id="RKMG01000004">
    <property type="protein sequence ID" value="RPA62460.1"/>
    <property type="molecule type" value="Genomic_DNA"/>
</dbReference>
<evidence type="ECO:0000256" key="1">
    <source>
        <dbReference type="ARBA" id="ARBA00004651"/>
    </source>
</evidence>
<dbReference type="InterPro" id="IPR005829">
    <property type="entry name" value="Sugar_transporter_CS"/>
</dbReference>
<dbReference type="GO" id="GO:0005886">
    <property type="term" value="C:plasma membrane"/>
    <property type="evidence" value="ECO:0007669"/>
    <property type="project" value="UniProtKB-SubCell"/>
</dbReference>
<dbReference type="RefSeq" id="WP_123779365.1">
    <property type="nucleotide sequence ID" value="NZ_RKMG01000004.1"/>
</dbReference>
<dbReference type="SUPFAM" id="SSF103473">
    <property type="entry name" value="MFS general substrate transporter"/>
    <property type="match status" value="1"/>
</dbReference>
<dbReference type="Pfam" id="PF07690">
    <property type="entry name" value="MFS_1"/>
    <property type="match status" value="1"/>
</dbReference>
<keyword evidence="3" id="KW-1003">Cell membrane</keyword>
<sequence>MSKQKFGVILPITLLSYFLILMDNSIIFTSSVQIGQSLGLSAGQLSWISSAYTLTFGGFLLLSGRLSDLLGRKRIFLIGLTIFGLSSLIIGISTSPIVVILMRAVQGIGSSIIAPTTLALIMDAYKGDMRQRAISYYGATAGIGSSVGLLVGGGLTSLISWRAGFLINVPFTIVLIYLTWKHVKETEGKSMRIDYLGSLLSILGLVGLIYGLTEENWLILLAGLVILVLFVFWEKRISYPILPLVLFKNKTSAGAYLGRLLFMMTMLPFWFFLPQMMQTTYGFSALASGMAFLPLTIVNFIVAMQLPRYIGKFGNKRVLLAGEIILAIGLILMALSDTSKGYWVAIFLPMIILGIGQGLILAPITSAGVHGASDDLAGVASGLTNTMHQIGGPIGLSIIVALSSSFNAALWFMAAFTLIGLVIVATVIEPDRK</sequence>
<keyword evidence="5 7" id="KW-1133">Transmembrane helix</keyword>
<dbReference type="PANTHER" id="PTHR42718">
    <property type="entry name" value="MAJOR FACILITATOR SUPERFAMILY MULTIDRUG TRANSPORTER MFSC"/>
    <property type="match status" value="1"/>
</dbReference>
<evidence type="ECO:0000256" key="5">
    <source>
        <dbReference type="ARBA" id="ARBA00022989"/>
    </source>
</evidence>
<evidence type="ECO:0000256" key="6">
    <source>
        <dbReference type="ARBA" id="ARBA00023136"/>
    </source>
</evidence>
<comment type="subcellular location">
    <subcellularLocation>
        <location evidence="1">Cell membrane</location>
        <topology evidence="1">Multi-pass membrane protein</topology>
    </subcellularLocation>
</comment>
<gene>
    <name evidence="9" type="ORF">EF384_02265</name>
</gene>
<evidence type="ECO:0000313" key="10">
    <source>
        <dbReference type="Proteomes" id="UP000273977"/>
    </source>
</evidence>
<evidence type="ECO:0000256" key="7">
    <source>
        <dbReference type="SAM" id="Phobius"/>
    </source>
</evidence>
<feature type="transmembrane region" description="Helical" evidence="7">
    <location>
        <begin position="45"/>
        <end position="63"/>
    </location>
</feature>
<feature type="transmembrane region" description="Helical" evidence="7">
    <location>
        <begin position="161"/>
        <end position="180"/>
    </location>
</feature>
<dbReference type="CDD" id="cd17321">
    <property type="entry name" value="MFS_MMR_MDR_like"/>
    <property type="match status" value="1"/>
</dbReference>
<feature type="transmembrane region" description="Helical" evidence="7">
    <location>
        <begin position="342"/>
        <end position="364"/>
    </location>
</feature>
<reference evidence="9 10" key="1">
    <citation type="submission" date="2018-11" db="EMBL/GenBank/DDBJ databases">
        <title>Aerococcus sp. SJQ22, whole genome shotgun sequence.</title>
        <authorList>
            <person name="Sun L."/>
            <person name="Gao X."/>
            <person name="Chen W."/>
            <person name="Huang K."/>
        </authorList>
    </citation>
    <scope>NUCLEOTIDE SEQUENCE [LARGE SCALE GENOMIC DNA]</scope>
    <source>
        <strain evidence="9 10">SJQ22</strain>
    </source>
</reference>
<organism evidence="9 10">
    <name type="scientific">Aerococcus agrisoli</name>
    <dbReference type="NCBI Taxonomy" id="2487350"/>
    <lineage>
        <taxon>Bacteria</taxon>
        <taxon>Bacillati</taxon>
        <taxon>Bacillota</taxon>
        <taxon>Bacilli</taxon>
        <taxon>Lactobacillales</taxon>
        <taxon>Aerococcaceae</taxon>
        <taxon>Aerococcus</taxon>
    </lineage>
</organism>
<accession>A0A3N4GV25</accession>
<dbReference type="PANTHER" id="PTHR42718:SF46">
    <property type="entry name" value="BLR6921 PROTEIN"/>
    <property type="match status" value="1"/>
</dbReference>
<feature type="transmembrane region" description="Helical" evidence="7">
    <location>
        <begin position="134"/>
        <end position="155"/>
    </location>
</feature>
<keyword evidence="6 7" id="KW-0472">Membrane</keyword>
<feature type="transmembrane region" description="Helical" evidence="7">
    <location>
        <begin position="75"/>
        <end position="94"/>
    </location>
</feature>
<evidence type="ECO:0000256" key="3">
    <source>
        <dbReference type="ARBA" id="ARBA00022475"/>
    </source>
</evidence>
<dbReference type="PROSITE" id="PS50850">
    <property type="entry name" value="MFS"/>
    <property type="match status" value="1"/>
</dbReference>
<dbReference type="InterPro" id="IPR011701">
    <property type="entry name" value="MFS"/>
</dbReference>
<dbReference type="Gene3D" id="1.20.1720.10">
    <property type="entry name" value="Multidrug resistance protein D"/>
    <property type="match status" value="1"/>
</dbReference>
<feature type="transmembrane region" description="Helical" evidence="7">
    <location>
        <begin position="217"/>
        <end position="233"/>
    </location>
</feature>
<feature type="transmembrane region" description="Helical" evidence="7">
    <location>
        <begin position="376"/>
        <end position="402"/>
    </location>
</feature>
<feature type="transmembrane region" description="Helical" evidence="7">
    <location>
        <begin position="100"/>
        <end position="122"/>
    </location>
</feature>
<dbReference type="OrthoDB" id="2414439at2"/>
<dbReference type="PROSITE" id="PS00216">
    <property type="entry name" value="SUGAR_TRANSPORT_1"/>
    <property type="match status" value="1"/>
</dbReference>
<dbReference type="AlphaFoldDB" id="A0A3N4GV25"/>
<feature type="transmembrane region" description="Helical" evidence="7">
    <location>
        <begin position="254"/>
        <end position="273"/>
    </location>
</feature>
<keyword evidence="10" id="KW-1185">Reference proteome</keyword>
<protein>
    <submittedName>
        <fullName evidence="9">MFS transporter</fullName>
    </submittedName>
</protein>
<dbReference type="InterPro" id="IPR020846">
    <property type="entry name" value="MFS_dom"/>
</dbReference>
<feature type="transmembrane region" description="Helical" evidence="7">
    <location>
        <begin position="285"/>
        <end position="306"/>
    </location>
</feature>
<evidence type="ECO:0000256" key="4">
    <source>
        <dbReference type="ARBA" id="ARBA00022692"/>
    </source>
</evidence>